<dbReference type="GO" id="GO:0016620">
    <property type="term" value="F:oxidoreductase activity, acting on the aldehyde or oxo group of donors, NAD or NADP as acceptor"/>
    <property type="evidence" value="ECO:0007669"/>
    <property type="project" value="InterPro"/>
</dbReference>
<keyword evidence="2 4" id="KW-0560">Oxidoreductase</keyword>
<dbReference type="FunFam" id="3.40.605.10:FF:000007">
    <property type="entry name" value="NAD/NADP-dependent betaine aldehyde dehydrogenase"/>
    <property type="match status" value="1"/>
</dbReference>
<accession>A0A2W5S8E7</accession>
<evidence type="ECO:0000313" key="6">
    <source>
        <dbReference type="EMBL" id="PZQ99331.1"/>
    </source>
</evidence>
<evidence type="ECO:0000259" key="5">
    <source>
        <dbReference type="Pfam" id="PF00171"/>
    </source>
</evidence>
<dbReference type="AlphaFoldDB" id="A0A2W5S8E7"/>
<dbReference type="InterPro" id="IPR016162">
    <property type="entry name" value="Ald_DH_N"/>
</dbReference>
<feature type="domain" description="Aldehyde dehydrogenase" evidence="5">
    <location>
        <begin position="25"/>
        <end position="488"/>
    </location>
</feature>
<evidence type="ECO:0000313" key="7">
    <source>
        <dbReference type="Proteomes" id="UP000248975"/>
    </source>
</evidence>
<dbReference type="PANTHER" id="PTHR11699">
    <property type="entry name" value="ALDEHYDE DEHYDROGENASE-RELATED"/>
    <property type="match status" value="1"/>
</dbReference>
<dbReference type="SUPFAM" id="SSF53720">
    <property type="entry name" value="ALDH-like"/>
    <property type="match status" value="1"/>
</dbReference>
<evidence type="ECO:0000256" key="1">
    <source>
        <dbReference type="ARBA" id="ARBA00009986"/>
    </source>
</evidence>
<evidence type="ECO:0000256" key="3">
    <source>
        <dbReference type="PROSITE-ProRule" id="PRU10007"/>
    </source>
</evidence>
<dbReference type="InterPro" id="IPR016161">
    <property type="entry name" value="Ald_DH/histidinol_DH"/>
</dbReference>
<dbReference type="Gene3D" id="3.40.309.10">
    <property type="entry name" value="Aldehyde Dehydrogenase, Chain A, domain 2"/>
    <property type="match status" value="1"/>
</dbReference>
<comment type="similarity">
    <text evidence="1 4">Belongs to the aldehyde dehydrogenase family.</text>
</comment>
<name>A0A2W5S8E7_CERSP</name>
<dbReference type="Pfam" id="PF00171">
    <property type="entry name" value="Aldedh"/>
    <property type="match status" value="1"/>
</dbReference>
<comment type="caution">
    <text evidence="6">The sequence shown here is derived from an EMBL/GenBank/DDBJ whole genome shotgun (WGS) entry which is preliminary data.</text>
</comment>
<dbReference type="FunFam" id="3.40.309.10:FF:000012">
    <property type="entry name" value="Betaine aldehyde dehydrogenase"/>
    <property type="match status" value="1"/>
</dbReference>
<dbReference type="PROSITE" id="PS00687">
    <property type="entry name" value="ALDEHYDE_DEHYDR_GLU"/>
    <property type="match status" value="1"/>
</dbReference>
<dbReference type="InterPro" id="IPR015590">
    <property type="entry name" value="Aldehyde_DH_dom"/>
</dbReference>
<sequence>MNEMTSFTSLPQSPRALGYFIDGKWHEAESRGYLPRSSPGFGVDVTSVTLCTAADVNMAVEAARRAFERKSWAGISGADRARILVRAAEGIRRRADELAYWETLETGKPISQSRAEINDGAGHYEYCAGLAQTLHGQTFNTYGDDLFGLVIREPVGVVGLINPWNFPFIVLSERLPYILASGNSVVVKPSEMTSFTTLAMADILQEAGLPDGVYNVVTGTGPQVGQTLAEHSDIDVISFTGSTRTGEAIVRASTSNFKKTSLELGGKNPQVVFADADLEDAADGVAFGICFNAGQCCVSGSRLIVEAKAQDEFVALLSEKLKRVRIGDCFDETSQMGAIVSEQHCQKIESYVALGVAEGGKVAVGGERVPVTAGGRFYAPTLLTGVNNEMRAVREEIFGPVLSVMAFKTEDEAITIANDSPYGLAASVWTKDIDKALGMIRRVHGGRTWINTTIAGGPGQPLGGYRQSGVGREAGLTGVEEYTEVKSVHIGLGKRKHWTE</sequence>
<gene>
    <name evidence="6" type="ORF">DI533_01165</name>
</gene>
<organism evidence="6 7">
    <name type="scientific">Cereibacter sphaeroides</name>
    <name type="common">Rhodobacter sphaeroides</name>
    <dbReference type="NCBI Taxonomy" id="1063"/>
    <lineage>
        <taxon>Bacteria</taxon>
        <taxon>Pseudomonadati</taxon>
        <taxon>Pseudomonadota</taxon>
        <taxon>Alphaproteobacteria</taxon>
        <taxon>Rhodobacterales</taxon>
        <taxon>Paracoccaceae</taxon>
        <taxon>Cereibacter</taxon>
    </lineage>
</organism>
<dbReference type="InterPro" id="IPR029510">
    <property type="entry name" value="Ald_DH_CS_GLU"/>
</dbReference>
<dbReference type="Gene3D" id="3.40.605.10">
    <property type="entry name" value="Aldehyde Dehydrogenase, Chain A, domain 1"/>
    <property type="match status" value="1"/>
</dbReference>
<evidence type="ECO:0000256" key="4">
    <source>
        <dbReference type="RuleBase" id="RU003345"/>
    </source>
</evidence>
<dbReference type="EMBL" id="QFQS01000001">
    <property type="protein sequence ID" value="PZQ99331.1"/>
    <property type="molecule type" value="Genomic_DNA"/>
</dbReference>
<reference evidence="6 7" key="1">
    <citation type="submission" date="2017-08" db="EMBL/GenBank/DDBJ databases">
        <title>Infants hospitalized years apart are colonized by the same room-sourced microbial strains.</title>
        <authorList>
            <person name="Brooks B."/>
            <person name="Olm M.R."/>
            <person name="Firek B.A."/>
            <person name="Baker R."/>
            <person name="Thomas B.C."/>
            <person name="Morowitz M.J."/>
            <person name="Banfield J.F."/>
        </authorList>
    </citation>
    <scope>NUCLEOTIDE SEQUENCE [LARGE SCALE GENOMIC DNA]</scope>
    <source>
        <strain evidence="6">S2_003_000_R2_11</strain>
    </source>
</reference>
<dbReference type="InterPro" id="IPR016163">
    <property type="entry name" value="Ald_DH_C"/>
</dbReference>
<dbReference type="Proteomes" id="UP000248975">
    <property type="component" value="Unassembled WGS sequence"/>
</dbReference>
<feature type="active site" evidence="3">
    <location>
        <position position="263"/>
    </location>
</feature>
<evidence type="ECO:0000256" key="2">
    <source>
        <dbReference type="ARBA" id="ARBA00023002"/>
    </source>
</evidence>
<proteinExistence type="inferred from homology"/>
<protein>
    <submittedName>
        <fullName evidence="6">Sorbosone dehydrogenase</fullName>
    </submittedName>
</protein>